<dbReference type="Proteomes" id="UP001209878">
    <property type="component" value="Unassembled WGS sequence"/>
</dbReference>
<organism evidence="2 3">
    <name type="scientific">Ridgeia piscesae</name>
    <name type="common">Tubeworm</name>
    <dbReference type="NCBI Taxonomy" id="27915"/>
    <lineage>
        <taxon>Eukaryota</taxon>
        <taxon>Metazoa</taxon>
        <taxon>Spiralia</taxon>
        <taxon>Lophotrochozoa</taxon>
        <taxon>Annelida</taxon>
        <taxon>Polychaeta</taxon>
        <taxon>Sedentaria</taxon>
        <taxon>Canalipalpata</taxon>
        <taxon>Sabellida</taxon>
        <taxon>Siboglinidae</taxon>
        <taxon>Ridgeia</taxon>
    </lineage>
</organism>
<dbReference type="AlphaFoldDB" id="A0AAD9KUF8"/>
<feature type="transmembrane region" description="Helical" evidence="1">
    <location>
        <begin position="97"/>
        <end position="116"/>
    </location>
</feature>
<sequence>MGRIRCVAAAAAANSDAFQLYLDSIVYSLIDIFVIVFVYCAETRVWITATTASVALSRWTLLLCFFIVLITLCIVVSSSSHLNYYNYYCIDNLGRLMTGMASILLTCCLLFAYIAWVQVRRV</sequence>
<gene>
    <name evidence="2" type="ORF">NP493_617g01058</name>
</gene>
<name>A0AAD9KUF8_RIDPI</name>
<keyword evidence="3" id="KW-1185">Reference proteome</keyword>
<keyword evidence="1" id="KW-1133">Transmembrane helix</keyword>
<accession>A0AAD9KUF8</accession>
<proteinExistence type="predicted"/>
<feature type="transmembrane region" description="Helical" evidence="1">
    <location>
        <begin position="27"/>
        <end position="47"/>
    </location>
</feature>
<evidence type="ECO:0000313" key="3">
    <source>
        <dbReference type="Proteomes" id="UP001209878"/>
    </source>
</evidence>
<feature type="transmembrane region" description="Helical" evidence="1">
    <location>
        <begin position="59"/>
        <end position="77"/>
    </location>
</feature>
<keyword evidence="1" id="KW-0472">Membrane</keyword>
<dbReference type="EMBL" id="JAODUO010000618">
    <property type="protein sequence ID" value="KAK2177105.1"/>
    <property type="molecule type" value="Genomic_DNA"/>
</dbReference>
<protein>
    <submittedName>
        <fullName evidence="2">Uncharacterized protein</fullName>
    </submittedName>
</protein>
<keyword evidence="1" id="KW-0812">Transmembrane</keyword>
<reference evidence="2" key="1">
    <citation type="journal article" date="2023" name="Mol. Biol. Evol.">
        <title>Third-Generation Sequencing Reveals the Adaptive Role of the Epigenome in Three Deep-Sea Polychaetes.</title>
        <authorList>
            <person name="Perez M."/>
            <person name="Aroh O."/>
            <person name="Sun Y."/>
            <person name="Lan Y."/>
            <person name="Juniper S.K."/>
            <person name="Young C.R."/>
            <person name="Angers B."/>
            <person name="Qian P.Y."/>
        </authorList>
    </citation>
    <scope>NUCLEOTIDE SEQUENCE</scope>
    <source>
        <strain evidence="2">R07B-5</strain>
    </source>
</reference>
<evidence type="ECO:0000256" key="1">
    <source>
        <dbReference type="SAM" id="Phobius"/>
    </source>
</evidence>
<comment type="caution">
    <text evidence="2">The sequence shown here is derived from an EMBL/GenBank/DDBJ whole genome shotgun (WGS) entry which is preliminary data.</text>
</comment>
<evidence type="ECO:0000313" key="2">
    <source>
        <dbReference type="EMBL" id="KAK2177105.1"/>
    </source>
</evidence>